<dbReference type="HOGENOM" id="CLU_082499_2_1_1"/>
<dbReference type="Proteomes" id="UP000054166">
    <property type="component" value="Unassembled WGS sequence"/>
</dbReference>
<protein>
    <recommendedName>
        <fullName evidence="1">Myb/SANT-like domain-containing protein</fullName>
    </recommendedName>
</protein>
<dbReference type="OrthoDB" id="3186724at2759"/>
<dbReference type="Gene3D" id="1.10.10.60">
    <property type="entry name" value="Homeodomain-like"/>
    <property type="match status" value="1"/>
</dbReference>
<dbReference type="STRING" id="765440.A0A0C3FR14"/>
<evidence type="ECO:0000313" key="3">
    <source>
        <dbReference type="Proteomes" id="UP000054166"/>
    </source>
</evidence>
<feature type="domain" description="Myb/SANT-like" evidence="1">
    <location>
        <begin position="22"/>
        <end position="119"/>
    </location>
</feature>
<organism evidence="2 3">
    <name type="scientific">Piloderma croceum (strain F 1598)</name>
    <dbReference type="NCBI Taxonomy" id="765440"/>
    <lineage>
        <taxon>Eukaryota</taxon>
        <taxon>Fungi</taxon>
        <taxon>Dikarya</taxon>
        <taxon>Basidiomycota</taxon>
        <taxon>Agaricomycotina</taxon>
        <taxon>Agaricomycetes</taxon>
        <taxon>Agaricomycetidae</taxon>
        <taxon>Atheliales</taxon>
        <taxon>Atheliaceae</taxon>
        <taxon>Piloderma</taxon>
    </lineage>
</organism>
<dbReference type="PANTHER" id="PTHR46929">
    <property type="entry name" value="EXPRESSED PROTEIN"/>
    <property type="match status" value="1"/>
</dbReference>
<dbReference type="EMBL" id="KN832996">
    <property type="protein sequence ID" value="KIM82119.1"/>
    <property type="molecule type" value="Genomic_DNA"/>
</dbReference>
<dbReference type="InterPro" id="IPR024752">
    <property type="entry name" value="Myb/SANT-like_dom"/>
</dbReference>
<accession>A0A0C3FR14</accession>
<proteinExistence type="predicted"/>
<reference evidence="2 3" key="1">
    <citation type="submission" date="2014-04" db="EMBL/GenBank/DDBJ databases">
        <authorList>
            <consortium name="DOE Joint Genome Institute"/>
            <person name="Kuo A."/>
            <person name="Tarkka M."/>
            <person name="Buscot F."/>
            <person name="Kohler A."/>
            <person name="Nagy L.G."/>
            <person name="Floudas D."/>
            <person name="Copeland A."/>
            <person name="Barry K.W."/>
            <person name="Cichocki N."/>
            <person name="Veneault-Fourrey C."/>
            <person name="LaButti K."/>
            <person name="Lindquist E.A."/>
            <person name="Lipzen A."/>
            <person name="Lundell T."/>
            <person name="Morin E."/>
            <person name="Murat C."/>
            <person name="Sun H."/>
            <person name="Tunlid A."/>
            <person name="Henrissat B."/>
            <person name="Grigoriev I.V."/>
            <person name="Hibbett D.S."/>
            <person name="Martin F."/>
            <person name="Nordberg H.P."/>
            <person name="Cantor M.N."/>
            <person name="Hua S.X."/>
        </authorList>
    </citation>
    <scope>NUCLEOTIDE SEQUENCE [LARGE SCALE GENOMIC DNA]</scope>
    <source>
        <strain evidence="2 3">F 1598</strain>
    </source>
</reference>
<gene>
    <name evidence="2" type="ORF">PILCRDRAFT_71240</name>
</gene>
<evidence type="ECO:0000259" key="1">
    <source>
        <dbReference type="Pfam" id="PF12776"/>
    </source>
</evidence>
<keyword evidence="3" id="KW-1185">Reference proteome</keyword>
<sequence>MSAAASAASIPPSVNSIDTPVKWNVDDKTAMINYLIDNRSCAGDGANFKDTIWSGVAAALESQRTEGGVKTAKKCKEKWQQLRTTFNTVTSVISSSGFSWDDKNGFDVLPEKQSLWDAYIAKHAAAKPFEKQGWPHYTAMAEIVPQKTRGNNTFRPSQL</sequence>
<dbReference type="InParanoid" id="A0A0C3FR14"/>
<name>A0A0C3FR14_PILCF</name>
<reference evidence="3" key="2">
    <citation type="submission" date="2015-01" db="EMBL/GenBank/DDBJ databases">
        <title>Evolutionary Origins and Diversification of the Mycorrhizal Mutualists.</title>
        <authorList>
            <consortium name="DOE Joint Genome Institute"/>
            <consortium name="Mycorrhizal Genomics Consortium"/>
            <person name="Kohler A."/>
            <person name="Kuo A."/>
            <person name="Nagy L.G."/>
            <person name="Floudas D."/>
            <person name="Copeland A."/>
            <person name="Barry K.W."/>
            <person name="Cichocki N."/>
            <person name="Veneault-Fourrey C."/>
            <person name="LaButti K."/>
            <person name="Lindquist E.A."/>
            <person name="Lipzen A."/>
            <person name="Lundell T."/>
            <person name="Morin E."/>
            <person name="Murat C."/>
            <person name="Riley R."/>
            <person name="Ohm R."/>
            <person name="Sun H."/>
            <person name="Tunlid A."/>
            <person name="Henrissat B."/>
            <person name="Grigoriev I.V."/>
            <person name="Hibbett D.S."/>
            <person name="Martin F."/>
        </authorList>
    </citation>
    <scope>NUCLEOTIDE SEQUENCE [LARGE SCALE GENOMIC DNA]</scope>
    <source>
        <strain evidence="3">F 1598</strain>
    </source>
</reference>
<dbReference type="AlphaFoldDB" id="A0A0C3FR14"/>
<dbReference type="Pfam" id="PF12776">
    <property type="entry name" value="Myb_DNA-bind_3"/>
    <property type="match status" value="1"/>
</dbReference>
<dbReference type="PANTHER" id="PTHR46929:SF3">
    <property type="entry name" value="MYB_SANT-LIKE DOMAIN-CONTAINING PROTEIN"/>
    <property type="match status" value="1"/>
</dbReference>
<evidence type="ECO:0000313" key="2">
    <source>
        <dbReference type="EMBL" id="KIM82119.1"/>
    </source>
</evidence>